<dbReference type="InterPro" id="IPR000835">
    <property type="entry name" value="HTH_MarR-typ"/>
</dbReference>
<dbReference type="PROSITE" id="PS01117">
    <property type="entry name" value="HTH_MARR_1"/>
    <property type="match status" value="1"/>
</dbReference>
<dbReference type="GO" id="GO:0003700">
    <property type="term" value="F:DNA-binding transcription factor activity"/>
    <property type="evidence" value="ECO:0007669"/>
    <property type="project" value="InterPro"/>
</dbReference>
<keyword evidence="1" id="KW-0805">Transcription regulation</keyword>
<reference evidence="5" key="1">
    <citation type="submission" date="2021-01" db="EMBL/GenBank/DDBJ databases">
        <title>Whole genome shotgun sequence of Actinoplanes tereljensis NBRC 105297.</title>
        <authorList>
            <person name="Komaki H."/>
            <person name="Tamura T."/>
        </authorList>
    </citation>
    <scope>NUCLEOTIDE SEQUENCE</scope>
    <source>
        <strain evidence="5">NBRC 105297</strain>
    </source>
</reference>
<evidence type="ECO:0000313" key="6">
    <source>
        <dbReference type="Proteomes" id="UP000623608"/>
    </source>
</evidence>
<dbReference type="Proteomes" id="UP000623608">
    <property type="component" value="Unassembled WGS sequence"/>
</dbReference>
<proteinExistence type="predicted"/>
<dbReference type="SMART" id="SM00347">
    <property type="entry name" value="HTH_MARR"/>
    <property type="match status" value="1"/>
</dbReference>
<dbReference type="GO" id="GO:0003677">
    <property type="term" value="F:DNA binding"/>
    <property type="evidence" value="ECO:0007669"/>
    <property type="project" value="UniProtKB-KW"/>
</dbReference>
<dbReference type="AlphaFoldDB" id="A0A919NX01"/>
<dbReference type="InterPro" id="IPR023187">
    <property type="entry name" value="Tscrpt_reg_MarR-type_CS"/>
</dbReference>
<keyword evidence="6" id="KW-1185">Reference proteome</keyword>
<evidence type="ECO:0000256" key="3">
    <source>
        <dbReference type="ARBA" id="ARBA00023163"/>
    </source>
</evidence>
<dbReference type="GO" id="GO:0006950">
    <property type="term" value="P:response to stress"/>
    <property type="evidence" value="ECO:0007669"/>
    <property type="project" value="TreeGrafter"/>
</dbReference>
<accession>A0A919NX01</accession>
<dbReference type="PROSITE" id="PS50995">
    <property type="entry name" value="HTH_MARR_2"/>
    <property type="match status" value="1"/>
</dbReference>
<evidence type="ECO:0000259" key="4">
    <source>
        <dbReference type="PROSITE" id="PS50995"/>
    </source>
</evidence>
<feature type="domain" description="HTH marR-type" evidence="4">
    <location>
        <begin position="1"/>
        <end position="135"/>
    </location>
</feature>
<evidence type="ECO:0000256" key="1">
    <source>
        <dbReference type="ARBA" id="ARBA00023015"/>
    </source>
</evidence>
<name>A0A919NX01_9ACTN</name>
<dbReference type="Gene3D" id="1.10.10.10">
    <property type="entry name" value="Winged helix-like DNA-binding domain superfamily/Winged helix DNA-binding domain"/>
    <property type="match status" value="1"/>
</dbReference>
<dbReference type="EMBL" id="BOMY01000064">
    <property type="protein sequence ID" value="GIF26785.1"/>
    <property type="molecule type" value="Genomic_DNA"/>
</dbReference>
<keyword evidence="2" id="KW-0238">DNA-binding</keyword>
<evidence type="ECO:0000256" key="2">
    <source>
        <dbReference type="ARBA" id="ARBA00023125"/>
    </source>
</evidence>
<dbReference type="PANTHER" id="PTHR33164">
    <property type="entry name" value="TRANSCRIPTIONAL REGULATOR, MARR FAMILY"/>
    <property type="match status" value="1"/>
</dbReference>
<dbReference type="PANTHER" id="PTHR33164:SF57">
    <property type="entry name" value="MARR-FAMILY TRANSCRIPTIONAL REGULATOR"/>
    <property type="match status" value="1"/>
</dbReference>
<gene>
    <name evidence="5" type="ORF">Ate02nite_95150</name>
</gene>
<dbReference type="RefSeq" id="WP_239148227.1">
    <property type="nucleotide sequence ID" value="NZ_BOMY01000064.1"/>
</dbReference>
<dbReference type="InterPro" id="IPR036388">
    <property type="entry name" value="WH-like_DNA-bd_sf"/>
</dbReference>
<dbReference type="InterPro" id="IPR039422">
    <property type="entry name" value="MarR/SlyA-like"/>
</dbReference>
<protein>
    <submittedName>
        <fullName evidence="5">MarR family transcriptional regulator</fullName>
    </submittedName>
</protein>
<dbReference type="InterPro" id="IPR036390">
    <property type="entry name" value="WH_DNA-bd_sf"/>
</dbReference>
<comment type="caution">
    <text evidence="5">The sequence shown here is derived from an EMBL/GenBank/DDBJ whole genome shotgun (WGS) entry which is preliminary data.</text>
</comment>
<dbReference type="Pfam" id="PF12802">
    <property type="entry name" value="MarR_2"/>
    <property type="match status" value="1"/>
</dbReference>
<dbReference type="SUPFAM" id="SSF46785">
    <property type="entry name" value="Winged helix' DNA-binding domain"/>
    <property type="match status" value="1"/>
</dbReference>
<sequence>MDAKRELGLRLQDLLKCMRLIKQSRAMERPGIPAGLLAQIDDLPAGCHARELAARTSLDPSTISRAVAALVAHGLVERLPDPHDGRASVLAVTPAGRVALADIADWLGRVLDRALSGWSAEEVAALTVALARFTHDIEASFASHDNLEVAR</sequence>
<keyword evidence="3" id="KW-0804">Transcription</keyword>
<organism evidence="5 6">
    <name type="scientific">Paractinoplanes tereljensis</name>
    <dbReference type="NCBI Taxonomy" id="571912"/>
    <lineage>
        <taxon>Bacteria</taxon>
        <taxon>Bacillati</taxon>
        <taxon>Actinomycetota</taxon>
        <taxon>Actinomycetes</taxon>
        <taxon>Micromonosporales</taxon>
        <taxon>Micromonosporaceae</taxon>
        <taxon>Paractinoplanes</taxon>
    </lineage>
</organism>
<evidence type="ECO:0000313" key="5">
    <source>
        <dbReference type="EMBL" id="GIF26785.1"/>
    </source>
</evidence>